<proteinExistence type="predicted"/>
<organism evidence="1 2">
    <name type="scientific">Dictyobacter vulcani</name>
    <dbReference type="NCBI Taxonomy" id="2607529"/>
    <lineage>
        <taxon>Bacteria</taxon>
        <taxon>Bacillati</taxon>
        <taxon>Chloroflexota</taxon>
        <taxon>Ktedonobacteria</taxon>
        <taxon>Ktedonobacterales</taxon>
        <taxon>Dictyobacteraceae</taxon>
        <taxon>Dictyobacter</taxon>
    </lineage>
</organism>
<evidence type="ECO:0000313" key="2">
    <source>
        <dbReference type="Proteomes" id="UP000326912"/>
    </source>
</evidence>
<keyword evidence="2" id="KW-1185">Reference proteome</keyword>
<accession>A0A5J4KQD6</accession>
<comment type="caution">
    <text evidence="1">The sequence shown here is derived from an EMBL/GenBank/DDBJ whole genome shotgun (WGS) entry which is preliminary data.</text>
</comment>
<protein>
    <submittedName>
        <fullName evidence="1">Uncharacterized protein</fullName>
    </submittedName>
</protein>
<dbReference type="RefSeq" id="WP_151757651.1">
    <property type="nucleotide sequence ID" value="NZ_BKZW01000002.1"/>
</dbReference>
<reference evidence="1 2" key="1">
    <citation type="submission" date="2019-10" db="EMBL/GenBank/DDBJ databases">
        <title>Dictyobacter vulcani sp. nov., within the class Ktedonobacteria, isolated from soil of volcanic Mt. Zao.</title>
        <authorList>
            <person name="Zheng Y."/>
            <person name="Wang C.M."/>
            <person name="Sakai Y."/>
            <person name="Abe K."/>
            <person name="Yokota A."/>
            <person name="Yabe S."/>
        </authorList>
    </citation>
    <scope>NUCLEOTIDE SEQUENCE [LARGE SCALE GENOMIC DNA]</scope>
    <source>
        <strain evidence="1 2">W12</strain>
    </source>
</reference>
<dbReference type="Proteomes" id="UP000326912">
    <property type="component" value="Unassembled WGS sequence"/>
</dbReference>
<evidence type="ECO:0000313" key="1">
    <source>
        <dbReference type="EMBL" id="GER89813.1"/>
    </source>
</evidence>
<sequence length="192" mass="21515">MNFLPAVLIGGPPQAGKSVLFYSVTHALRERNIPHHAIRACLDGEGNWTQESHPDTVSQIRLNVTTAWPASFVERISYDIEHRCLPFLIDMGGRPQGTQLDLFRLCTHSILLLREDEPDATRIWQRLIHENGVAPLAHITSTLTGESILTRSSPTIEGTLTGLHRHDSERVHGPVFELLVERIAALFNSYDL</sequence>
<gene>
    <name evidence="1" type="ORF">KDW_39750</name>
</gene>
<dbReference type="AlphaFoldDB" id="A0A5J4KQD6"/>
<name>A0A5J4KQD6_9CHLR</name>
<dbReference type="EMBL" id="BKZW01000002">
    <property type="protein sequence ID" value="GER89813.1"/>
    <property type="molecule type" value="Genomic_DNA"/>
</dbReference>